<keyword evidence="5" id="KW-0547">Nucleotide-binding</keyword>
<dbReference type="GO" id="GO:0046983">
    <property type="term" value="F:protein dimerization activity"/>
    <property type="evidence" value="ECO:0007669"/>
    <property type="project" value="InterPro"/>
</dbReference>
<dbReference type="Proteomes" id="UP000248857">
    <property type="component" value="Unassembled WGS sequence"/>
</dbReference>
<evidence type="ECO:0000256" key="9">
    <source>
        <dbReference type="SAM" id="Phobius"/>
    </source>
</evidence>
<evidence type="ECO:0000256" key="3">
    <source>
        <dbReference type="ARBA" id="ARBA00022553"/>
    </source>
</evidence>
<dbReference type="EC" id="2.7.13.3" evidence="2"/>
<gene>
    <name evidence="11" type="primary">uhpB</name>
    <name evidence="11" type="ORF">C1752_00372</name>
</gene>
<dbReference type="InterPro" id="IPR005467">
    <property type="entry name" value="His_kinase_dom"/>
</dbReference>
<comment type="caution">
    <text evidence="11">The sequence shown here is derived from an EMBL/GenBank/DDBJ whole genome shotgun (WGS) entry which is preliminary data.</text>
</comment>
<evidence type="ECO:0000256" key="4">
    <source>
        <dbReference type="ARBA" id="ARBA00022679"/>
    </source>
</evidence>
<keyword evidence="9" id="KW-0472">Membrane</keyword>
<dbReference type="CDD" id="cd16917">
    <property type="entry name" value="HATPase_UhpB-NarQ-NarX-like"/>
    <property type="match status" value="1"/>
</dbReference>
<sequence>MSLVSTPSILSRRTMRHIDWLLIVMSLVLGSLEGRYTLSAQITLQLLTFYGVFFLLSFITPLNRQRGPRLAYVGFNVLVFTMAASASLSFPLQMYWFLAKSCFSLGRRDAIMTTVLTGASFLLAYRWNLPNALALLAERGIERWLDPNYIFFNQLSFYMGASSFTLVFVHIVIAEQKSRYEAEALTQQVKTLAATLERTRIARDIHDSLGHSLTTLDVQLELAQQLYQRDSVKTEESLNKAKRLTSQCLDEVRRSVQTMRAEKFDLNDAIAALTDSIHEKQSLTLHQDLCLPPLPSQVGHQLYCIIQEGLTNIQKHAGATAVTLKGNQDTNGITVVLHDNGQGFNPSTPHEGFGIRGMRERTQLLEGDFTVQSTVGEGTFLKVVIPYPTEPA</sequence>
<evidence type="ECO:0000313" key="12">
    <source>
        <dbReference type="Proteomes" id="UP000248857"/>
    </source>
</evidence>
<dbReference type="SMART" id="SM00387">
    <property type="entry name" value="HATPase_c"/>
    <property type="match status" value="1"/>
</dbReference>
<dbReference type="PANTHER" id="PTHR24421:SF10">
    <property type="entry name" value="NITRATE_NITRITE SENSOR PROTEIN NARQ"/>
    <property type="match status" value="1"/>
</dbReference>
<dbReference type="InterPro" id="IPR050482">
    <property type="entry name" value="Sensor_HK_TwoCompSys"/>
</dbReference>
<feature type="transmembrane region" description="Helical" evidence="9">
    <location>
        <begin position="150"/>
        <end position="173"/>
    </location>
</feature>
<dbReference type="GO" id="GO:0000155">
    <property type="term" value="F:phosphorelay sensor kinase activity"/>
    <property type="evidence" value="ECO:0007669"/>
    <property type="project" value="InterPro"/>
</dbReference>
<feature type="transmembrane region" description="Helical" evidence="9">
    <location>
        <begin position="70"/>
        <end position="90"/>
    </location>
</feature>
<keyword evidence="9" id="KW-0812">Transmembrane</keyword>
<dbReference type="SUPFAM" id="SSF55874">
    <property type="entry name" value="ATPase domain of HSP90 chaperone/DNA topoisomerase II/histidine kinase"/>
    <property type="match status" value="1"/>
</dbReference>
<keyword evidence="3" id="KW-0597">Phosphoprotein</keyword>
<evidence type="ECO:0000256" key="6">
    <source>
        <dbReference type="ARBA" id="ARBA00022777"/>
    </source>
</evidence>
<feature type="transmembrane region" description="Helical" evidence="9">
    <location>
        <begin position="110"/>
        <end position="129"/>
    </location>
</feature>
<proteinExistence type="predicted"/>
<feature type="transmembrane region" description="Helical" evidence="9">
    <location>
        <begin position="20"/>
        <end position="38"/>
    </location>
</feature>
<dbReference type="InterPro" id="IPR036890">
    <property type="entry name" value="HATPase_C_sf"/>
</dbReference>
<protein>
    <recommendedName>
        <fullName evidence="2">histidine kinase</fullName>
        <ecNumber evidence="2">2.7.13.3</ecNumber>
    </recommendedName>
</protein>
<dbReference type="Gene3D" id="1.20.5.1930">
    <property type="match status" value="1"/>
</dbReference>
<evidence type="ECO:0000256" key="8">
    <source>
        <dbReference type="ARBA" id="ARBA00023012"/>
    </source>
</evidence>
<dbReference type="GO" id="GO:0016020">
    <property type="term" value="C:membrane"/>
    <property type="evidence" value="ECO:0007669"/>
    <property type="project" value="InterPro"/>
</dbReference>
<evidence type="ECO:0000313" key="11">
    <source>
        <dbReference type="EMBL" id="PZD75111.1"/>
    </source>
</evidence>
<keyword evidence="7" id="KW-0067">ATP-binding</keyword>
<evidence type="ECO:0000256" key="5">
    <source>
        <dbReference type="ARBA" id="ARBA00022741"/>
    </source>
</evidence>
<dbReference type="RefSeq" id="WP_110984347.1">
    <property type="nucleotide sequence ID" value="NZ_CAWNWM010000001.1"/>
</dbReference>
<organism evidence="11 12">
    <name type="scientific">Acaryochloris thomasi RCC1774</name>
    <dbReference type="NCBI Taxonomy" id="1764569"/>
    <lineage>
        <taxon>Bacteria</taxon>
        <taxon>Bacillati</taxon>
        <taxon>Cyanobacteriota</taxon>
        <taxon>Cyanophyceae</taxon>
        <taxon>Acaryochloridales</taxon>
        <taxon>Acaryochloridaceae</taxon>
        <taxon>Acaryochloris</taxon>
        <taxon>Acaryochloris thomasi</taxon>
    </lineage>
</organism>
<dbReference type="Gene3D" id="3.30.565.10">
    <property type="entry name" value="Histidine kinase-like ATPase, C-terminal domain"/>
    <property type="match status" value="1"/>
</dbReference>
<feature type="transmembrane region" description="Helical" evidence="9">
    <location>
        <begin position="44"/>
        <end position="63"/>
    </location>
</feature>
<dbReference type="Pfam" id="PF02518">
    <property type="entry name" value="HATPase_c"/>
    <property type="match status" value="1"/>
</dbReference>
<dbReference type="PANTHER" id="PTHR24421">
    <property type="entry name" value="NITRATE/NITRITE SENSOR PROTEIN NARX-RELATED"/>
    <property type="match status" value="1"/>
</dbReference>
<evidence type="ECO:0000256" key="1">
    <source>
        <dbReference type="ARBA" id="ARBA00000085"/>
    </source>
</evidence>
<dbReference type="Pfam" id="PF07730">
    <property type="entry name" value="HisKA_3"/>
    <property type="match status" value="1"/>
</dbReference>
<dbReference type="EMBL" id="PQWO01000001">
    <property type="protein sequence ID" value="PZD75111.1"/>
    <property type="molecule type" value="Genomic_DNA"/>
</dbReference>
<keyword evidence="12" id="KW-1185">Reference proteome</keyword>
<keyword evidence="8" id="KW-0902">Two-component regulatory system</keyword>
<dbReference type="AlphaFoldDB" id="A0A2W1K5D8"/>
<evidence type="ECO:0000259" key="10">
    <source>
        <dbReference type="PROSITE" id="PS50109"/>
    </source>
</evidence>
<feature type="domain" description="Histidine kinase" evidence="10">
    <location>
        <begin position="208"/>
        <end position="389"/>
    </location>
</feature>
<keyword evidence="4 11" id="KW-0808">Transferase</keyword>
<dbReference type="InterPro" id="IPR011712">
    <property type="entry name" value="Sig_transdc_His_kin_sub3_dim/P"/>
</dbReference>
<comment type="catalytic activity">
    <reaction evidence="1">
        <text>ATP + protein L-histidine = ADP + protein N-phospho-L-histidine.</text>
        <dbReference type="EC" id="2.7.13.3"/>
    </reaction>
</comment>
<evidence type="ECO:0000256" key="2">
    <source>
        <dbReference type="ARBA" id="ARBA00012438"/>
    </source>
</evidence>
<name>A0A2W1K5D8_9CYAN</name>
<dbReference type="InterPro" id="IPR003594">
    <property type="entry name" value="HATPase_dom"/>
</dbReference>
<keyword evidence="9" id="KW-1133">Transmembrane helix</keyword>
<dbReference type="OrthoDB" id="199946at2"/>
<keyword evidence="6 11" id="KW-0418">Kinase</keyword>
<reference evidence="11 12" key="1">
    <citation type="journal article" date="2018" name="Sci. Rep.">
        <title>A novel species of the marine cyanobacterium Acaryochloris with a unique pigment content and lifestyle.</title>
        <authorList>
            <person name="Partensky F."/>
            <person name="Six C."/>
            <person name="Ratin M."/>
            <person name="Garczarek L."/>
            <person name="Vaulot D."/>
            <person name="Probert I."/>
            <person name="Calteau A."/>
            <person name="Gourvil P."/>
            <person name="Marie D."/>
            <person name="Grebert T."/>
            <person name="Bouchier C."/>
            <person name="Le Panse S."/>
            <person name="Gachenot M."/>
            <person name="Rodriguez F."/>
            <person name="Garrido J.L."/>
        </authorList>
    </citation>
    <scope>NUCLEOTIDE SEQUENCE [LARGE SCALE GENOMIC DNA]</scope>
    <source>
        <strain evidence="11 12">RCC1774</strain>
    </source>
</reference>
<dbReference type="GO" id="GO:0005524">
    <property type="term" value="F:ATP binding"/>
    <property type="evidence" value="ECO:0007669"/>
    <property type="project" value="UniProtKB-KW"/>
</dbReference>
<evidence type="ECO:0000256" key="7">
    <source>
        <dbReference type="ARBA" id="ARBA00022840"/>
    </source>
</evidence>
<dbReference type="PROSITE" id="PS50109">
    <property type="entry name" value="HIS_KIN"/>
    <property type="match status" value="1"/>
</dbReference>
<accession>A0A2W1K5D8</accession>